<evidence type="ECO:0000313" key="2">
    <source>
        <dbReference type="EMBL" id="GAB1581736.1"/>
    </source>
</evidence>
<organism evidence="2 3">
    <name type="scientific">Phyllobacterium phragmitis</name>
    <dbReference type="NCBI Taxonomy" id="2670329"/>
    <lineage>
        <taxon>Bacteria</taxon>
        <taxon>Pseudomonadati</taxon>
        <taxon>Pseudomonadota</taxon>
        <taxon>Alphaproteobacteria</taxon>
        <taxon>Hyphomicrobiales</taxon>
        <taxon>Phyllobacteriaceae</taxon>
        <taxon>Phyllobacterium</taxon>
    </lineage>
</organism>
<dbReference type="RefSeq" id="WP_407864520.1">
    <property type="nucleotide sequence ID" value="NZ_BAAFZP010000001.1"/>
</dbReference>
<feature type="region of interest" description="Disordered" evidence="1">
    <location>
        <begin position="92"/>
        <end position="111"/>
    </location>
</feature>
<accession>A0ABQ0GYI8</accession>
<reference evidence="2 3" key="1">
    <citation type="submission" date="2024-10" db="EMBL/GenBank/DDBJ databases">
        <title>Isolation, draft genome sequencing and identification of Phyllobacterium sp. NSA23, isolated from leaf soil.</title>
        <authorList>
            <person name="Akita H."/>
        </authorList>
    </citation>
    <scope>NUCLEOTIDE SEQUENCE [LARGE SCALE GENOMIC DNA]</scope>
    <source>
        <strain evidence="2 3">NSA23</strain>
    </source>
</reference>
<evidence type="ECO:0000313" key="3">
    <source>
        <dbReference type="Proteomes" id="UP001628091"/>
    </source>
</evidence>
<keyword evidence="3" id="KW-1185">Reference proteome</keyword>
<comment type="caution">
    <text evidence="2">The sequence shown here is derived from an EMBL/GenBank/DDBJ whole genome shotgun (WGS) entry which is preliminary data.</text>
</comment>
<evidence type="ECO:0000256" key="1">
    <source>
        <dbReference type="SAM" id="MobiDB-lite"/>
    </source>
</evidence>
<dbReference type="Proteomes" id="UP001628091">
    <property type="component" value="Unassembled WGS sequence"/>
</dbReference>
<sequence>MVKLADDTIISIGDTDIVLRPCLRFAMRLDRRPGSFAQLGKEIMDGSLTAACEIIRDHADIPMLETRILDNGIDRLKWPLIAYLGQCMGLDPSDTSEPANDNSKATNGKPQTTHDFLIGLYRIGTGWLGWSPEATLDASPAEIMEAQRGRMDMLKAIFGDGKAEKKDTMGGFTDANVFAAFRGLGTTVVKGGT</sequence>
<gene>
    <name evidence="2" type="ORF">PPNSA23_16790</name>
</gene>
<dbReference type="EMBL" id="BAAFZP010000001">
    <property type="protein sequence ID" value="GAB1581736.1"/>
    <property type="molecule type" value="Genomic_DNA"/>
</dbReference>
<proteinExistence type="predicted"/>
<protein>
    <submittedName>
        <fullName evidence="2">Uncharacterized protein</fullName>
    </submittedName>
</protein>
<feature type="compositionally biased region" description="Polar residues" evidence="1">
    <location>
        <begin position="93"/>
        <end position="111"/>
    </location>
</feature>
<name>A0ABQ0GYI8_9HYPH</name>